<keyword evidence="2" id="KW-1185">Reference proteome</keyword>
<proteinExistence type="predicted"/>
<gene>
    <name evidence="1" type="ORF">Van01_34750</name>
</gene>
<sequence length="213" mass="22662">MSGVPMPTEVVQIARKRLTTAAEEFDGNRVAALVVELAGEWGVVRLWDDVCVPVLTARSGRTAAGIAVEHALSEGVRVGLDVFRRDPEVGPPPDGVLLAGAEQEEHCLGLHALAAALRERRRGCLLIGPALPWQALAGAVHRARPHTVAVWAQTALTGRSYRIGRFARDFPTVRVYGAGPGWVEPLAPPVRRLDSLSAAVRVLQESPAAGSAL</sequence>
<dbReference type="Proteomes" id="UP000647017">
    <property type="component" value="Unassembled WGS sequence"/>
</dbReference>
<evidence type="ECO:0008006" key="3">
    <source>
        <dbReference type="Google" id="ProtNLM"/>
    </source>
</evidence>
<evidence type="ECO:0000313" key="1">
    <source>
        <dbReference type="EMBL" id="GIJ10261.1"/>
    </source>
</evidence>
<dbReference type="EMBL" id="BOOZ01000018">
    <property type="protein sequence ID" value="GIJ10261.1"/>
    <property type="molecule type" value="Genomic_DNA"/>
</dbReference>
<comment type="caution">
    <text evidence="1">The sequence shown here is derived from an EMBL/GenBank/DDBJ whole genome shotgun (WGS) entry which is preliminary data.</text>
</comment>
<reference evidence="1 2" key="1">
    <citation type="submission" date="2021-01" db="EMBL/GenBank/DDBJ databases">
        <title>Whole genome shotgun sequence of Verrucosispora andamanensis NBRC 109075.</title>
        <authorList>
            <person name="Komaki H."/>
            <person name="Tamura T."/>
        </authorList>
    </citation>
    <scope>NUCLEOTIDE SEQUENCE [LARGE SCALE GENOMIC DNA]</scope>
    <source>
        <strain evidence="1 2">NBRC 109075</strain>
    </source>
</reference>
<name>A0ABQ4HXA4_9ACTN</name>
<dbReference type="RefSeq" id="WP_239099126.1">
    <property type="nucleotide sequence ID" value="NZ_BOOZ01000018.1"/>
</dbReference>
<dbReference type="Gene3D" id="3.40.50.280">
    <property type="entry name" value="Cobalamin-binding domain"/>
    <property type="match status" value="1"/>
</dbReference>
<accession>A0ABQ4HXA4</accession>
<protein>
    <recommendedName>
        <fullName evidence="3">Transcriptional regulator</fullName>
    </recommendedName>
</protein>
<evidence type="ECO:0000313" key="2">
    <source>
        <dbReference type="Proteomes" id="UP000647017"/>
    </source>
</evidence>
<organism evidence="1 2">
    <name type="scientific">Micromonospora andamanensis</name>
    <dbReference type="NCBI Taxonomy" id="1287068"/>
    <lineage>
        <taxon>Bacteria</taxon>
        <taxon>Bacillati</taxon>
        <taxon>Actinomycetota</taxon>
        <taxon>Actinomycetes</taxon>
        <taxon>Micromonosporales</taxon>
        <taxon>Micromonosporaceae</taxon>
        <taxon>Micromonospora</taxon>
    </lineage>
</organism>